<proteinExistence type="predicted"/>
<keyword evidence="3" id="KW-1185">Reference proteome</keyword>
<dbReference type="AlphaFoldDB" id="A0A0R1LR06"/>
<keyword evidence="1" id="KW-0812">Transmembrane</keyword>
<dbReference type="RefSeq" id="WP_054700990.1">
    <property type="nucleotide sequence ID" value="NZ_AZEE01000028.1"/>
</dbReference>
<keyword evidence="1" id="KW-1133">Transmembrane helix</keyword>
<comment type="caution">
    <text evidence="2">The sequence shown here is derived from an EMBL/GenBank/DDBJ whole genome shotgun (WGS) entry which is preliminary data.</text>
</comment>
<dbReference type="EMBL" id="AZEE01000028">
    <property type="protein sequence ID" value="KRK98127.1"/>
    <property type="molecule type" value="Genomic_DNA"/>
</dbReference>
<evidence type="ECO:0000256" key="1">
    <source>
        <dbReference type="SAM" id="Phobius"/>
    </source>
</evidence>
<protein>
    <recommendedName>
        <fullName evidence="4">DUF2929 domain-containing protein</fullName>
    </recommendedName>
</protein>
<sequence>MKKLEANLVVIFWAVIFGEVIGYIGGALELMTYNKLEIGVIAAVVALILVNGISLLSASDVKSHD</sequence>
<dbReference type="Proteomes" id="UP000051160">
    <property type="component" value="Unassembled WGS sequence"/>
</dbReference>
<evidence type="ECO:0000313" key="2">
    <source>
        <dbReference type="EMBL" id="KRK98127.1"/>
    </source>
</evidence>
<dbReference type="PATRIC" id="fig|1423776.4.peg.1116"/>
<dbReference type="OrthoDB" id="2300224at2"/>
<reference evidence="2 3" key="1">
    <citation type="journal article" date="2015" name="Genome Announc.">
        <title>Expanding the biotechnology potential of lactobacilli through comparative genomics of 213 strains and associated genera.</title>
        <authorList>
            <person name="Sun Z."/>
            <person name="Harris H.M."/>
            <person name="McCann A."/>
            <person name="Guo C."/>
            <person name="Argimon S."/>
            <person name="Zhang W."/>
            <person name="Yang X."/>
            <person name="Jeffery I.B."/>
            <person name="Cooney J.C."/>
            <person name="Kagawa T.F."/>
            <person name="Liu W."/>
            <person name="Song Y."/>
            <person name="Salvetti E."/>
            <person name="Wrobel A."/>
            <person name="Rasinkangas P."/>
            <person name="Parkhill J."/>
            <person name="Rea M.C."/>
            <person name="O'Sullivan O."/>
            <person name="Ritari J."/>
            <person name="Douillard F.P."/>
            <person name="Paul Ross R."/>
            <person name="Yang R."/>
            <person name="Briner A.E."/>
            <person name="Felis G.E."/>
            <person name="de Vos W.M."/>
            <person name="Barrangou R."/>
            <person name="Klaenhammer T.R."/>
            <person name="Caufield P.W."/>
            <person name="Cui Y."/>
            <person name="Zhang H."/>
            <person name="O'Toole P.W."/>
        </authorList>
    </citation>
    <scope>NUCLEOTIDE SEQUENCE [LARGE SCALE GENOMIC DNA]</scope>
    <source>
        <strain evidence="2 3">DSM 19909</strain>
    </source>
</reference>
<feature type="transmembrane region" description="Helical" evidence="1">
    <location>
        <begin position="7"/>
        <end position="26"/>
    </location>
</feature>
<dbReference type="Pfam" id="PF11151">
    <property type="entry name" value="DUF2929"/>
    <property type="match status" value="1"/>
</dbReference>
<gene>
    <name evidence="2" type="ORF">FD04_GL001105</name>
</gene>
<accession>A0A0R1LR06</accession>
<organism evidence="2 3">
    <name type="scientific">Secundilactobacillus odoratitofui DSM 19909 = JCM 15043</name>
    <dbReference type="NCBI Taxonomy" id="1423776"/>
    <lineage>
        <taxon>Bacteria</taxon>
        <taxon>Bacillati</taxon>
        <taxon>Bacillota</taxon>
        <taxon>Bacilli</taxon>
        <taxon>Lactobacillales</taxon>
        <taxon>Lactobacillaceae</taxon>
        <taxon>Secundilactobacillus</taxon>
    </lineage>
</organism>
<evidence type="ECO:0000313" key="3">
    <source>
        <dbReference type="Proteomes" id="UP000051160"/>
    </source>
</evidence>
<dbReference type="STRING" id="1423776.FD04_GL001105"/>
<name>A0A0R1LR06_9LACO</name>
<keyword evidence="1" id="KW-0472">Membrane</keyword>
<evidence type="ECO:0008006" key="4">
    <source>
        <dbReference type="Google" id="ProtNLM"/>
    </source>
</evidence>
<feature type="transmembrane region" description="Helical" evidence="1">
    <location>
        <begin position="38"/>
        <end position="58"/>
    </location>
</feature>
<dbReference type="InterPro" id="IPR021324">
    <property type="entry name" value="DUF2929"/>
</dbReference>